<evidence type="ECO:0000313" key="2">
    <source>
        <dbReference type="EMBL" id="RPA81411.1"/>
    </source>
</evidence>
<proteinExistence type="predicted"/>
<dbReference type="EMBL" id="ML119680">
    <property type="protein sequence ID" value="RPA81411.1"/>
    <property type="molecule type" value="Genomic_DNA"/>
</dbReference>
<protein>
    <submittedName>
        <fullName evidence="2">Uncharacterized protein</fullName>
    </submittedName>
</protein>
<feature type="region of interest" description="Disordered" evidence="1">
    <location>
        <begin position="88"/>
        <end position="114"/>
    </location>
</feature>
<gene>
    <name evidence="2" type="ORF">BJ508DRAFT_361978</name>
</gene>
<dbReference type="AlphaFoldDB" id="A0A3N4IB37"/>
<feature type="region of interest" description="Disordered" evidence="1">
    <location>
        <begin position="371"/>
        <end position="393"/>
    </location>
</feature>
<accession>A0A3N4IB37</accession>
<evidence type="ECO:0000256" key="1">
    <source>
        <dbReference type="SAM" id="MobiDB-lite"/>
    </source>
</evidence>
<sequence length="393" mass="44301">MPGSRTSSASLTRTMGAKARKHHPKLIMSGSRKKRHKLSETRSYKAGQLEKANATLGVLACDDKACRKLLMALNLTIRVSKATQHPPDRIVPIQRDDHSDRLPKLPSSPRHHLIPTTAHHTRNLEPVVRAHPMHLAGNAAPPDPARTARLNLERALLPSPPDKFLYDIHLQHVHEMRANDSQCSHIYMIGCSLELLYQSFLPAPYVGTIHQTFLPEPNGLPCPAYMRLYRPLQKALRLHIRVVCRTLGHFGGSPHADHYLMGFMRAQEMLDLRRRAGLLREQQVRLVEAVLASHRDDVKRAVRKWEGEERVEKVKFALFTAGSLLYGVCSERFRSERLEGLLIGYLAEEGVNMDVVRGVDAATIPKFDLKAGGLDEGTEEETDEETEETTEEF</sequence>
<feature type="compositionally biased region" description="Acidic residues" evidence="1">
    <location>
        <begin position="376"/>
        <end position="393"/>
    </location>
</feature>
<evidence type="ECO:0000313" key="3">
    <source>
        <dbReference type="Proteomes" id="UP000275078"/>
    </source>
</evidence>
<reference evidence="2 3" key="1">
    <citation type="journal article" date="2018" name="Nat. Ecol. Evol.">
        <title>Pezizomycetes genomes reveal the molecular basis of ectomycorrhizal truffle lifestyle.</title>
        <authorList>
            <person name="Murat C."/>
            <person name="Payen T."/>
            <person name="Noel B."/>
            <person name="Kuo A."/>
            <person name="Morin E."/>
            <person name="Chen J."/>
            <person name="Kohler A."/>
            <person name="Krizsan K."/>
            <person name="Balestrini R."/>
            <person name="Da Silva C."/>
            <person name="Montanini B."/>
            <person name="Hainaut M."/>
            <person name="Levati E."/>
            <person name="Barry K.W."/>
            <person name="Belfiori B."/>
            <person name="Cichocki N."/>
            <person name="Clum A."/>
            <person name="Dockter R.B."/>
            <person name="Fauchery L."/>
            <person name="Guy J."/>
            <person name="Iotti M."/>
            <person name="Le Tacon F."/>
            <person name="Lindquist E.A."/>
            <person name="Lipzen A."/>
            <person name="Malagnac F."/>
            <person name="Mello A."/>
            <person name="Molinier V."/>
            <person name="Miyauchi S."/>
            <person name="Poulain J."/>
            <person name="Riccioni C."/>
            <person name="Rubini A."/>
            <person name="Sitrit Y."/>
            <person name="Splivallo R."/>
            <person name="Traeger S."/>
            <person name="Wang M."/>
            <person name="Zifcakova L."/>
            <person name="Wipf D."/>
            <person name="Zambonelli A."/>
            <person name="Paolocci F."/>
            <person name="Nowrousian M."/>
            <person name="Ottonello S."/>
            <person name="Baldrian P."/>
            <person name="Spatafora J.W."/>
            <person name="Henrissat B."/>
            <person name="Nagy L.G."/>
            <person name="Aury J.M."/>
            <person name="Wincker P."/>
            <person name="Grigoriev I.V."/>
            <person name="Bonfante P."/>
            <person name="Martin F.M."/>
        </authorList>
    </citation>
    <scope>NUCLEOTIDE SEQUENCE [LARGE SCALE GENOMIC DNA]</scope>
    <source>
        <strain evidence="2 3">RN42</strain>
    </source>
</reference>
<keyword evidence="3" id="KW-1185">Reference proteome</keyword>
<name>A0A3N4IB37_ASCIM</name>
<feature type="compositionally biased region" description="Basic and acidic residues" evidence="1">
    <location>
        <begin position="94"/>
        <end position="103"/>
    </location>
</feature>
<feature type="compositionally biased region" description="Polar residues" evidence="1">
    <location>
        <begin position="1"/>
        <end position="13"/>
    </location>
</feature>
<dbReference type="Proteomes" id="UP000275078">
    <property type="component" value="Unassembled WGS sequence"/>
</dbReference>
<feature type="region of interest" description="Disordered" evidence="1">
    <location>
        <begin position="1"/>
        <end position="22"/>
    </location>
</feature>
<organism evidence="2 3">
    <name type="scientific">Ascobolus immersus RN42</name>
    <dbReference type="NCBI Taxonomy" id="1160509"/>
    <lineage>
        <taxon>Eukaryota</taxon>
        <taxon>Fungi</taxon>
        <taxon>Dikarya</taxon>
        <taxon>Ascomycota</taxon>
        <taxon>Pezizomycotina</taxon>
        <taxon>Pezizomycetes</taxon>
        <taxon>Pezizales</taxon>
        <taxon>Ascobolaceae</taxon>
        <taxon>Ascobolus</taxon>
    </lineage>
</organism>